<dbReference type="PROSITE" id="PS51272">
    <property type="entry name" value="SLH"/>
    <property type="match status" value="2"/>
</dbReference>
<comment type="caution">
    <text evidence="3">The sequence shown here is derived from an EMBL/GenBank/DDBJ whole genome shotgun (WGS) entry which is preliminary data.</text>
</comment>
<feature type="domain" description="SLH" evidence="2">
    <location>
        <begin position="153"/>
        <end position="215"/>
    </location>
</feature>
<evidence type="ECO:0000313" key="4">
    <source>
        <dbReference type="Proteomes" id="UP001153404"/>
    </source>
</evidence>
<feature type="domain" description="SLH" evidence="2">
    <location>
        <begin position="23"/>
        <end position="86"/>
    </location>
</feature>
<evidence type="ECO:0000259" key="2">
    <source>
        <dbReference type="PROSITE" id="PS51272"/>
    </source>
</evidence>
<organism evidence="3 4">
    <name type="scientific">Cohnella rhizosphaerae</name>
    <dbReference type="NCBI Taxonomy" id="1457232"/>
    <lineage>
        <taxon>Bacteria</taxon>
        <taxon>Bacillati</taxon>
        <taxon>Bacillota</taxon>
        <taxon>Bacilli</taxon>
        <taxon>Bacillales</taxon>
        <taxon>Paenibacillaceae</taxon>
        <taxon>Cohnella</taxon>
    </lineage>
</organism>
<feature type="chain" id="PRO_5040843149" evidence="1">
    <location>
        <begin position="28"/>
        <end position="309"/>
    </location>
</feature>
<accession>A0A9X4QV07</accession>
<keyword evidence="4" id="KW-1185">Reference proteome</keyword>
<protein>
    <submittedName>
        <fullName evidence="3">S-layer homology domain-containing protein</fullName>
    </submittedName>
</protein>
<sequence>MKKPYKSLFVLLAALLFALTASGSAFAFNDIQKDAGKIYIEQLQKKGLIKGDGSGMFKPKSALTAQSAVLLIVNGFGLNIDNIRFIKEPKASDYFTKVKDDAYYAKAFIIANLNGLEIPRDIDPNGKVTREQFAHWIFKAISKKGDYAWIEMYQTFKDEDKVTQGYMDSVQKLLIGKIATLDNGKFRPKDAITRSEAAVILAKALSFVKNTQPMPPAQPEQPVSPLTEVKLTSEAYGSEALKVTVSAQAPHPGYGIEIANVAFKDKQAVVTYRIIKPDPAALYPQVITTVKASVYVSNGYTPVLGGEAQ</sequence>
<dbReference type="EMBL" id="JAPDIA010000008">
    <property type="protein sequence ID" value="MDG0812275.1"/>
    <property type="molecule type" value="Genomic_DNA"/>
</dbReference>
<dbReference type="Proteomes" id="UP001153404">
    <property type="component" value="Unassembled WGS sequence"/>
</dbReference>
<evidence type="ECO:0000256" key="1">
    <source>
        <dbReference type="SAM" id="SignalP"/>
    </source>
</evidence>
<dbReference type="RefSeq" id="WP_277535500.1">
    <property type="nucleotide sequence ID" value="NZ_JAPDIA010000008.1"/>
</dbReference>
<evidence type="ECO:0000313" key="3">
    <source>
        <dbReference type="EMBL" id="MDG0812275.1"/>
    </source>
</evidence>
<gene>
    <name evidence="3" type="ORF">OMP40_25160</name>
</gene>
<dbReference type="AlphaFoldDB" id="A0A9X4QV07"/>
<keyword evidence="1" id="KW-0732">Signal</keyword>
<reference evidence="3" key="1">
    <citation type="submission" date="2022-10" db="EMBL/GenBank/DDBJ databases">
        <title>Comparative genomic analysis of Cohnella hashimotonis sp. nov., isolated from the International Space Station.</title>
        <authorList>
            <person name="Simpson A."/>
            <person name="Venkateswaran K."/>
        </authorList>
    </citation>
    <scope>NUCLEOTIDE SEQUENCE</scope>
    <source>
        <strain evidence="3">DSM 28161</strain>
    </source>
</reference>
<dbReference type="Pfam" id="PF00395">
    <property type="entry name" value="SLH"/>
    <property type="match status" value="2"/>
</dbReference>
<name>A0A9X4QV07_9BACL</name>
<proteinExistence type="predicted"/>
<dbReference type="InterPro" id="IPR001119">
    <property type="entry name" value="SLH_dom"/>
</dbReference>
<feature type="signal peptide" evidence="1">
    <location>
        <begin position="1"/>
        <end position="27"/>
    </location>
</feature>